<feature type="region of interest" description="Disordered" evidence="1">
    <location>
        <begin position="113"/>
        <end position="159"/>
    </location>
</feature>
<sequence length="159" mass="17614">MVAAPPTTRNTTTRQRGTSRPAHPRTPANLKGNPATCPADSKPRRSLQRRGREAAGELLPTGTRPFPRSNARSVRGEQSMLPATRSTTRRRVAAISTYLSLYQPPCEITRCPSASAAADRRRPHLQQRQVKDGRRAATARAPALGLYLKEKKRRRERAA</sequence>
<protein>
    <submittedName>
        <fullName evidence="2">Uncharacterized protein</fullName>
    </submittedName>
</protein>
<keyword evidence="3" id="KW-1185">Reference proteome</keyword>
<reference evidence="2" key="1">
    <citation type="journal article" date="2022" name="bioRxiv">
        <title>Sequencing and chromosome-scale assembly of the giantPleurodeles waltlgenome.</title>
        <authorList>
            <person name="Brown T."/>
            <person name="Elewa A."/>
            <person name="Iarovenko S."/>
            <person name="Subramanian E."/>
            <person name="Araus A.J."/>
            <person name="Petzold A."/>
            <person name="Susuki M."/>
            <person name="Suzuki K.-i.T."/>
            <person name="Hayashi T."/>
            <person name="Toyoda A."/>
            <person name="Oliveira C."/>
            <person name="Osipova E."/>
            <person name="Leigh N.D."/>
            <person name="Simon A."/>
            <person name="Yun M.H."/>
        </authorList>
    </citation>
    <scope>NUCLEOTIDE SEQUENCE</scope>
    <source>
        <strain evidence="2">20211129_DDA</strain>
        <tissue evidence="2">Liver</tissue>
    </source>
</reference>
<dbReference type="EMBL" id="JANPWB010000002">
    <property type="protein sequence ID" value="KAJ1205905.1"/>
    <property type="molecule type" value="Genomic_DNA"/>
</dbReference>
<evidence type="ECO:0000256" key="1">
    <source>
        <dbReference type="SAM" id="MobiDB-lite"/>
    </source>
</evidence>
<gene>
    <name evidence="2" type="ORF">NDU88_001326</name>
</gene>
<feature type="region of interest" description="Disordered" evidence="1">
    <location>
        <begin position="1"/>
        <end position="88"/>
    </location>
</feature>
<name>A0AAV7W0Q4_PLEWA</name>
<dbReference type="Proteomes" id="UP001066276">
    <property type="component" value="Chromosome 1_2"/>
</dbReference>
<proteinExistence type="predicted"/>
<evidence type="ECO:0000313" key="2">
    <source>
        <dbReference type="EMBL" id="KAJ1205905.1"/>
    </source>
</evidence>
<comment type="caution">
    <text evidence="2">The sequence shown here is derived from an EMBL/GenBank/DDBJ whole genome shotgun (WGS) entry which is preliminary data.</text>
</comment>
<accession>A0AAV7W0Q4</accession>
<feature type="compositionally biased region" description="Low complexity" evidence="1">
    <location>
        <begin position="7"/>
        <end position="20"/>
    </location>
</feature>
<evidence type="ECO:0000313" key="3">
    <source>
        <dbReference type="Proteomes" id="UP001066276"/>
    </source>
</evidence>
<feature type="compositionally biased region" description="Basic residues" evidence="1">
    <location>
        <begin position="150"/>
        <end position="159"/>
    </location>
</feature>
<dbReference type="AlphaFoldDB" id="A0AAV7W0Q4"/>
<organism evidence="2 3">
    <name type="scientific">Pleurodeles waltl</name>
    <name type="common">Iberian ribbed newt</name>
    <dbReference type="NCBI Taxonomy" id="8319"/>
    <lineage>
        <taxon>Eukaryota</taxon>
        <taxon>Metazoa</taxon>
        <taxon>Chordata</taxon>
        <taxon>Craniata</taxon>
        <taxon>Vertebrata</taxon>
        <taxon>Euteleostomi</taxon>
        <taxon>Amphibia</taxon>
        <taxon>Batrachia</taxon>
        <taxon>Caudata</taxon>
        <taxon>Salamandroidea</taxon>
        <taxon>Salamandridae</taxon>
        <taxon>Pleurodelinae</taxon>
        <taxon>Pleurodeles</taxon>
    </lineage>
</organism>